<keyword evidence="1 3" id="KW-0378">Hydrolase</keyword>
<dbReference type="InterPro" id="IPR002925">
    <property type="entry name" value="Dienelactn_hydro"/>
</dbReference>
<gene>
    <name evidence="3" type="ORF">GTP44_24000</name>
</gene>
<organism evidence="3 4">
    <name type="scientific">Duganella lactea</name>
    <dbReference type="NCBI Taxonomy" id="2692173"/>
    <lineage>
        <taxon>Bacteria</taxon>
        <taxon>Pseudomonadati</taxon>
        <taxon>Pseudomonadota</taxon>
        <taxon>Betaproteobacteria</taxon>
        <taxon>Burkholderiales</taxon>
        <taxon>Oxalobacteraceae</taxon>
        <taxon>Telluria group</taxon>
        <taxon>Duganella</taxon>
    </lineage>
</organism>
<dbReference type="EMBL" id="WWCP01000045">
    <property type="protein sequence ID" value="MYM84997.1"/>
    <property type="molecule type" value="Genomic_DNA"/>
</dbReference>
<evidence type="ECO:0000313" key="3">
    <source>
        <dbReference type="EMBL" id="MYM84997.1"/>
    </source>
</evidence>
<evidence type="ECO:0000313" key="4">
    <source>
        <dbReference type="Proteomes" id="UP000474565"/>
    </source>
</evidence>
<feature type="domain" description="Dienelactone hydrolase" evidence="2">
    <location>
        <begin position="164"/>
        <end position="274"/>
    </location>
</feature>
<comment type="caution">
    <text evidence="3">The sequence shown here is derived from an EMBL/GenBank/DDBJ whole genome shotgun (WGS) entry which is preliminary data.</text>
</comment>
<dbReference type="SUPFAM" id="SSF53474">
    <property type="entry name" value="alpha/beta-Hydrolases"/>
    <property type="match status" value="1"/>
</dbReference>
<dbReference type="GO" id="GO:0016787">
    <property type="term" value="F:hydrolase activity"/>
    <property type="evidence" value="ECO:0007669"/>
    <property type="project" value="UniProtKB-KW"/>
</dbReference>
<sequence>MATILVSAAVTAQTWTGNGLIIPLYPEGAIASIGVPEIREIPDKTGDIMIRNVSQPTLELFSPAPGHANGTAMIIAPGGGFVGLGYDAGGTAVARRLVKLGVTAFVLKYRTIRSAPDLMQIPEVHMKEMHTVMARAKSGTPVELPRFAGEQHAEEDGARAMRIVRQRASEWGISPKRVGFAGFSAGAFLAVDLAIGDKTSRPDFVVLLYGGLRTPVPTDAPPAFIAAAADDEYQPNDALQLYAAWRQAGVAAELHIYERGGHGFDLRAKGTTSDHWFDQLAWWMQSRGLIDGTDH</sequence>
<dbReference type="PANTHER" id="PTHR48081:SF6">
    <property type="entry name" value="PEPTIDASE S9 PROLYL OLIGOPEPTIDASE CATALYTIC DOMAIN-CONTAINING PROTEIN"/>
    <property type="match status" value="1"/>
</dbReference>
<evidence type="ECO:0000256" key="1">
    <source>
        <dbReference type="ARBA" id="ARBA00022801"/>
    </source>
</evidence>
<dbReference type="AlphaFoldDB" id="A0A6L8MSG4"/>
<dbReference type="Pfam" id="PF01738">
    <property type="entry name" value="DLH"/>
    <property type="match status" value="1"/>
</dbReference>
<dbReference type="InterPro" id="IPR050300">
    <property type="entry name" value="GDXG_lipolytic_enzyme"/>
</dbReference>
<dbReference type="PANTHER" id="PTHR48081">
    <property type="entry name" value="AB HYDROLASE SUPERFAMILY PROTEIN C4A8.06C"/>
    <property type="match status" value="1"/>
</dbReference>
<accession>A0A6L8MSG4</accession>
<dbReference type="RefSeq" id="WP_161021396.1">
    <property type="nucleotide sequence ID" value="NZ_WWCP01000045.1"/>
</dbReference>
<protein>
    <submittedName>
        <fullName evidence="3">Alpha/beta hydrolase fold domain-containing protein</fullName>
    </submittedName>
</protein>
<reference evidence="3 4" key="1">
    <citation type="submission" date="2019-12" db="EMBL/GenBank/DDBJ databases">
        <title>Novel species isolated from a subtropical stream in China.</title>
        <authorList>
            <person name="Lu H."/>
        </authorList>
    </citation>
    <scope>NUCLEOTIDE SEQUENCE [LARGE SCALE GENOMIC DNA]</scope>
    <source>
        <strain evidence="3 4">FT50W</strain>
    </source>
</reference>
<dbReference type="InterPro" id="IPR029058">
    <property type="entry name" value="AB_hydrolase_fold"/>
</dbReference>
<proteinExistence type="predicted"/>
<evidence type="ECO:0000259" key="2">
    <source>
        <dbReference type="Pfam" id="PF01738"/>
    </source>
</evidence>
<dbReference type="Gene3D" id="3.40.50.1820">
    <property type="entry name" value="alpha/beta hydrolase"/>
    <property type="match status" value="1"/>
</dbReference>
<dbReference type="Proteomes" id="UP000474565">
    <property type="component" value="Unassembled WGS sequence"/>
</dbReference>
<name>A0A6L8MSG4_9BURK</name>